<evidence type="ECO:0000313" key="2">
    <source>
        <dbReference type="EMBL" id="KAG2569165.1"/>
    </source>
</evidence>
<keyword evidence="3" id="KW-1185">Reference proteome</keyword>
<name>A0A8T0Q765_PANVG</name>
<evidence type="ECO:0000256" key="1">
    <source>
        <dbReference type="SAM" id="MobiDB-lite"/>
    </source>
</evidence>
<dbReference type="AlphaFoldDB" id="A0A8T0Q765"/>
<gene>
    <name evidence="2" type="ORF">PVAP13_7NG386442</name>
</gene>
<dbReference type="EMBL" id="CM029050">
    <property type="protein sequence ID" value="KAG2569165.1"/>
    <property type="molecule type" value="Genomic_DNA"/>
</dbReference>
<protein>
    <submittedName>
        <fullName evidence="2">Uncharacterized protein</fullName>
    </submittedName>
</protein>
<reference evidence="2" key="1">
    <citation type="submission" date="2020-05" db="EMBL/GenBank/DDBJ databases">
        <title>WGS assembly of Panicum virgatum.</title>
        <authorList>
            <person name="Lovell J.T."/>
            <person name="Jenkins J."/>
            <person name="Shu S."/>
            <person name="Juenger T.E."/>
            <person name="Schmutz J."/>
        </authorList>
    </citation>
    <scope>NUCLEOTIDE SEQUENCE</scope>
    <source>
        <strain evidence="2">AP13</strain>
    </source>
</reference>
<accession>A0A8T0Q765</accession>
<evidence type="ECO:0000313" key="3">
    <source>
        <dbReference type="Proteomes" id="UP000823388"/>
    </source>
</evidence>
<proteinExistence type="predicted"/>
<sequence>MLLLQPRAVPAPALRERPPPPRPRPRRRLVPPPLAAASGSIAVNADEDAFTRCSGYLFEEGAATESELPSAYDLPGIAAVYRRRPLLVLRRSLQIGTSFGWWFALRYLDRFN</sequence>
<feature type="region of interest" description="Disordered" evidence="1">
    <location>
        <begin position="1"/>
        <end position="31"/>
    </location>
</feature>
<dbReference type="Proteomes" id="UP000823388">
    <property type="component" value="Chromosome 7N"/>
</dbReference>
<organism evidence="2 3">
    <name type="scientific">Panicum virgatum</name>
    <name type="common">Blackwell switchgrass</name>
    <dbReference type="NCBI Taxonomy" id="38727"/>
    <lineage>
        <taxon>Eukaryota</taxon>
        <taxon>Viridiplantae</taxon>
        <taxon>Streptophyta</taxon>
        <taxon>Embryophyta</taxon>
        <taxon>Tracheophyta</taxon>
        <taxon>Spermatophyta</taxon>
        <taxon>Magnoliopsida</taxon>
        <taxon>Liliopsida</taxon>
        <taxon>Poales</taxon>
        <taxon>Poaceae</taxon>
        <taxon>PACMAD clade</taxon>
        <taxon>Panicoideae</taxon>
        <taxon>Panicodae</taxon>
        <taxon>Paniceae</taxon>
        <taxon>Panicinae</taxon>
        <taxon>Panicum</taxon>
        <taxon>Panicum sect. Hiantes</taxon>
    </lineage>
</organism>
<comment type="caution">
    <text evidence="2">The sequence shown here is derived from an EMBL/GenBank/DDBJ whole genome shotgun (WGS) entry which is preliminary data.</text>
</comment>
<feature type="compositionally biased region" description="Low complexity" evidence="1">
    <location>
        <begin position="1"/>
        <end position="13"/>
    </location>
</feature>